<dbReference type="InterPro" id="IPR042197">
    <property type="entry name" value="Apaf_helical"/>
</dbReference>
<name>Q9AR94_LINUS</name>
<dbReference type="PANTHER" id="PTHR36766:SF63">
    <property type="entry name" value="NB-ARC DOMAIN-CONTAINING PROTEIN"/>
    <property type="match status" value="1"/>
</dbReference>
<organism evidence="3">
    <name type="scientific">Linum usitatissimum</name>
    <name type="common">Flax</name>
    <name type="synonym">Linum humile</name>
    <dbReference type="NCBI Taxonomy" id="4006"/>
    <lineage>
        <taxon>Eukaryota</taxon>
        <taxon>Viridiplantae</taxon>
        <taxon>Streptophyta</taxon>
        <taxon>Embryophyta</taxon>
        <taxon>Tracheophyta</taxon>
        <taxon>Spermatophyta</taxon>
        <taxon>Magnoliopsida</taxon>
        <taxon>eudicotyledons</taxon>
        <taxon>Gunneridae</taxon>
        <taxon>Pentapetalae</taxon>
        <taxon>rosids</taxon>
        <taxon>fabids</taxon>
        <taxon>Malpighiales</taxon>
        <taxon>Linaceae</taxon>
        <taxon>Linum</taxon>
    </lineage>
</organism>
<dbReference type="InterPro" id="IPR027417">
    <property type="entry name" value="P-loop_NTPase"/>
</dbReference>
<dbReference type="SUPFAM" id="SSF52540">
    <property type="entry name" value="P-loop containing nucleoside triphosphate hydrolases"/>
    <property type="match status" value="1"/>
</dbReference>
<feature type="non-terminal residue" evidence="3">
    <location>
        <position position="1"/>
    </location>
</feature>
<evidence type="ECO:0000256" key="1">
    <source>
        <dbReference type="ARBA" id="ARBA00022821"/>
    </source>
</evidence>
<protein>
    <submittedName>
        <fullName evidence="3">RGA6.3 protein</fullName>
    </submittedName>
</protein>
<dbReference type="GO" id="GO:0006952">
    <property type="term" value="P:defense response"/>
    <property type="evidence" value="ECO:0007669"/>
    <property type="project" value="UniProtKB-KW"/>
</dbReference>
<dbReference type="AlphaFoldDB" id="Q9AR94"/>
<feature type="non-terminal residue" evidence="3">
    <location>
        <position position="105"/>
    </location>
</feature>
<feature type="domain" description="NB-ARC" evidence="2">
    <location>
        <begin position="1"/>
        <end position="71"/>
    </location>
</feature>
<reference evidence="3" key="1">
    <citation type="journal article" date="2001" name="Plant J.">
        <title>Contrasting modes of evolution acting on the complex N locus for rust resistance in flax.</title>
        <authorList>
            <person name="Dodds P.N."/>
            <person name="Lawrence G.J."/>
            <person name="Ellis J.G."/>
        </authorList>
    </citation>
    <scope>NUCLEOTIDE SEQUENCE</scope>
</reference>
<dbReference type="PANTHER" id="PTHR36766">
    <property type="entry name" value="PLANT BROAD-SPECTRUM MILDEW RESISTANCE PROTEIN RPW8"/>
    <property type="match status" value="1"/>
</dbReference>
<dbReference type="InterPro" id="IPR002182">
    <property type="entry name" value="NB-ARC"/>
</dbReference>
<dbReference type="Gene3D" id="3.40.50.300">
    <property type="entry name" value="P-loop containing nucleotide triphosphate hydrolases"/>
    <property type="match status" value="1"/>
</dbReference>
<dbReference type="Pfam" id="PF00931">
    <property type="entry name" value="NB-ARC"/>
    <property type="match status" value="1"/>
</dbReference>
<dbReference type="EMBL" id="AJ310183">
    <property type="protein sequence ID" value="CAC35382.1"/>
    <property type="molecule type" value="Genomic_DNA"/>
</dbReference>
<dbReference type="GO" id="GO:0043531">
    <property type="term" value="F:ADP binding"/>
    <property type="evidence" value="ECO:0007669"/>
    <property type="project" value="InterPro"/>
</dbReference>
<sequence length="105" mass="11634">LLVLDDVWSIDLWSIIRGAFPSNKNGSRIVLTTRNENVATSVGIGSHVHRLQPLDEKDAWTLFCKRAFSNNSIENPPNSCCPNELRPVSEAILRKCDGLPLAFSS</sequence>
<proteinExistence type="predicted"/>
<evidence type="ECO:0000313" key="3">
    <source>
        <dbReference type="EMBL" id="CAC35382.1"/>
    </source>
</evidence>
<dbReference type="Gene3D" id="1.10.8.430">
    <property type="entry name" value="Helical domain of apoptotic protease-activating factors"/>
    <property type="match status" value="1"/>
</dbReference>
<accession>Q9AR94</accession>
<evidence type="ECO:0000259" key="2">
    <source>
        <dbReference type="Pfam" id="PF00931"/>
    </source>
</evidence>
<keyword evidence="1" id="KW-0611">Plant defense</keyword>